<dbReference type="KEGG" id="tpro:Ga0080559_TMP1207"/>
<dbReference type="RefSeq" id="WP_076622501.1">
    <property type="nucleotide sequence ID" value="NZ_BMEW01000003.1"/>
</dbReference>
<dbReference type="Proteomes" id="UP000186559">
    <property type="component" value="Chromosome"/>
</dbReference>
<accession>A0A1U7D1M3</accession>
<dbReference type="OrthoDB" id="7857789at2"/>
<feature type="domain" description="DUF2383" evidence="1">
    <location>
        <begin position="15"/>
        <end position="119"/>
    </location>
</feature>
<reference evidence="2 3" key="1">
    <citation type="submission" date="2016-03" db="EMBL/GenBank/DDBJ databases">
        <title>Deep-sea bacteria in the southern Pacific.</title>
        <authorList>
            <person name="Tang K."/>
        </authorList>
    </citation>
    <scope>NUCLEOTIDE SEQUENCE [LARGE SCALE GENOMIC DNA]</scope>
    <source>
        <strain evidence="2 3">JLT2016</strain>
    </source>
</reference>
<evidence type="ECO:0000313" key="2">
    <source>
        <dbReference type="EMBL" id="APX22003.1"/>
    </source>
</evidence>
<name>A0A1U7D1M3_9RHOB</name>
<dbReference type="InterPro" id="IPR009078">
    <property type="entry name" value="Ferritin-like_SF"/>
</dbReference>
<dbReference type="Pfam" id="PF09537">
    <property type="entry name" value="DUF2383"/>
    <property type="match status" value="1"/>
</dbReference>
<proteinExistence type="predicted"/>
<organism evidence="2 3">
    <name type="scientific">Salipiger profundus</name>
    <dbReference type="NCBI Taxonomy" id="1229727"/>
    <lineage>
        <taxon>Bacteria</taxon>
        <taxon>Pseudomonadati</taxon>
        <taxon>Pseudomonadota</taxon>
        <taxon>Alphaproteobacteria</taxon>
        <taxon>Rhodobacterales</taxon>
        <taxon>Roseobacteraceae</taxon>
        <taxon>Salipiger</taxon>
    </lineage>
</organism>
<dbReference type="SUPFAM" id="SSF47240">
    <property type="entry name" value="Ferritin-like"/>
    <property type="match status" value="1"/>
</dbReference>
<dbReference type="InterPro" id="IPR019052">
    <property type="entry name" value="DUF2383"/>
</dbReference>
<dbReference type="STRING" id="1229727.Ga0080559_TMP1207"/>
<dbReference type="Gene3D" id="1.20.1260.10">
    <property type="match status" value="1"/>
</dbReference>
<evidence type="ECO:0000313" key="3">
    <source>
        <dbReference type="Proteomes" id="UP000186559"/>
    </source>
</evidence>
<dbReference type="InterPro" id="IPR012347">
    <property type="entry name" value="Ferritin-like"/>
</dbReference>
<dbReference type="AlphaFoldDB" id="A0A1U7D1M3"/>
<protein>
    <submittedName>
        <fullName evidence="2">Putative DUF2383 protein</fullName>
    </submittedName>
</protein>
<evidence type="ECO:0000259" key="1">
    <source>
        <dbReference type="Pfam" id="PF09537"/>
    </source>
</evidence>
<dbReference type="EMBL" id="CP014796">
    <property type="protein sequence ID" value="APX22003.1"/>
    <property type="molecule type" value="Genomic_DNA"/>
</dbReference>
<keyword evidence="3" id="KW-1185">Reference proteome</keyword>
<sequence length="147" mass="16119">MTDPHPIDATDAQLAVLQRLLSSTTETHAWFDEIAERAEPGFRHVAVKFRGLHVEQRDRIAAIITAVGGTPEASGGLRASINRSSVSLRALFEEIDGDMMRSVEDAEAELLAEFDAALSALGPSRYREELEQMKGELVALLSEELET</sequence>
<gene>
    <name evidence="2" type="ORF">Ga0080559_TMP1207</name>
</gene>